<evidence type="ECO:0000313" key="6">
    <source>
        <dbReference type="EMBL" id="GAA3680335.1"/>
    </source>
</evidence>
<evidence type="ECO:0000259" key="5">
    <source>
        <dbReference type="PROSITE" id="PS50977"/>
    </source>
</evidence>
<feature type="domain" description="HTH tetR-type" evidence="5">
    <location>
        <begin position="14"/>
        <end position="74"/>
    </location>
</feature>
<dbReference type="Gene3D" id="1.10.357.10">
    <property type="entry name" value="Tetracycline Repressor, domain 2"/>
    <property type="match status" value="1"/>
</dbReference>
<dbReference type="PROSITE" id="PS50977">
    <property type="entry name" value="HTH_TETR_2"/>
    <property type="match status" value="1"/>
</dbReference>
<keyword evidence="1" id="KW-0805">Transcription regulation</keyword>
<dbReference type="PRINTS" id="PR00455">
    <property type="entry name" value="HTHTETR"/>
</dbReference>
<gene>
    <name evidence="6" type="ORF">GCM10023081_18110</name>
</gene>
<dbReference type="InterPro" id="IPR009057">
    <property type="entry name" value="Homeodomain-like_sf"/>
</dbReference>
<dbReference type="PANTHER" id="PTHR30055">
    <property type="entry name" value="HTH-TYPE TRANSCRIPTIONAL REGULATOR RUTR"/>
    <property type="match status" value="1"/>
</dbReference>
<dbReference type="InterPro" id="IPR050109">
    <property type="entry name" value="HTH-type_TetR-like_transc_reg"/>
</dbReference>
<evidence type="ECO:0000256" key="1">
    <source>
        <dbReference type="ARBA" id="ARBA00023015"/>
    </source>
</evidence>
<sequence length="209" mass="23141">MQNFEPGRRERQRAATWARIHEAAVTLVLEQGLPEATTAAIAERAGVSARTFFNYFPTKEDAVLGTREPTLPPELFEEFLGGEADLLTRTVRLLAGVLRTSTDAGEAFRRRRELVRTFPELRRRTLQHVQAAERLLESALAERPEAVAAEAEWAGLRDAGNVQPALLMLAGTITRFVFTRDPEGFNADHRGAVDAAVEVFRDVFGAGRA</sequence>
<dbReference type="InterPro" id="IPR023772">
    <property type="entry name" value="DNA-bd_HTH_TetR-type_CS"/>
</dbReference>
<dbReference type="Gene3D" id="1.10.10.60">
    <property type="entry name" value="Homeodomain-like"/>
    <property type="match status" value="1"/>
</dbReference>
<reference evidence="7" key="1">
    <citation type="journal article" date="2019" name="Int. J. Syst. Evol. Microbiol.">
        <title>The Global Catalogue of Microorganisms (GCM) 10K type strain sequencing project: providing services to taxonomists for standard genome sequencing and annotation.</title>
        <authorList>
            <consortium name="The Broad Institute Genomics Platform"/>
            <consortium name="The Broad Institute Genome Sequencing Center for Infectious Disease"/>
            <person name="Wu L."/>
            <person name="Ma J."/>
        </authorList>
    </citation>
    <scope>NUCLEOTIDE SEQUENCE [LARGE SCALE GENOMIC DNA]</scope>
    <source>
        <strain evidence="7">JCM 30742</strain>
    </source>
</reference>
<dbReference type="EMBL" id="BAABEO010000011">
    <property type="protein sequence ID" value="GAA3680335.1"/>
    <property type="molecule type" value="Genomic_DNA"/>
</dbReference>
<keyword evidence="7" id="KW-1185">Reference proteome</keyword>
<proteinExistence type="predicted"/>
<evidence type="ECO:0000256" key="3">
    <source>
        <dbReference type="ARBA" id="ARBA00023163"/>
    </source>
</evidence>
<evidence type="ECO:0000313" key="7">
    <source>
        <dbReference type="Proteomes" id="UP001500752"/>
    </source>
</evidence>
<organism evidence="6 7">
    <name type="scientific">Arthrobacter ginkgonis</name>
    <dbReference type="NCBI Taxonomy" id="1630594"/>
    <lineage>
        <taxon>Bacteria</taxon>
        <taxon>Bacillati</taxon>
        <taxon>Actinomycetota</taxon>
        <taxon>Actinomycetes</taxon>
        <taxon>Micrococcales</taxon>
        <taxon>Micrococcaceae</taxon>
        <taxon>Arthrobacter</taxon>
    </lineage>
</organism>
<feature type="DNA-binding region" description="H-T-H motif" evidence="4">
    <location>
        <begin position="37"/>
        <end position="56"/>
    </location>
</feature>
<dbReference type="PANTHER" id="PTHR30055:SF238">
    <property type="entry name" value="MYCOFACTOCIN BIOSYNTHESIS TRANSCRIPTIONAL REGULATOR MFTR-RELATED"/>
    <property type="match status" value="1"/>
</dbReference>
<name>A0ABP7C551_9MICC</name>
<dbReference type="PROSITE" id="PS01081">
    <property type="entry name" value="HTH_TETR_1"/>
    <property type="match status" value="1"/>
</dbReference>
<accession>A0ABP7C551</accession>
<comment type="caution">
    <text evidence="6">The sequence shown here is derived from an EMBL/GenBank/DDBJ whole genome shotgun (WGS) entry which is preliminary data.</text>
</comment>
<keyword evidence="2 4" id="KW-0238">DNA-binding</keyword>
<dbReference type="SUPFAM" id="SSF46689">
    <property type="entry name" value="Homeodomain-like"/>
    <property type="match status" value="1"/>
</dbReference>
<dbReference type="RefSeq" id="WP_345150181.1">
    <property type="nucleotide sequence ID" value="NZ_BAABEO010000011.1"/>
</dbReference>
<evidence type="ECO:0000256" key="4">
    <source>
        <dbReference type="PROSITE-ProRule" id="PRU00335"/>
    </source>
</evidence>
<dbReference type="Proteomes" id="UP001500752">
    <property type="component" value="Unassembled WGS sequence"/>
</dbReference>
<evidence type="ECO:0000256" key="2">
    <source>
        <dbReference type="ARBA" id="ARBA00023125"/>
    </source>
</evidence>
<dbReference type="Pfam" id="PF00440">
    <property type="entry name" value="TetR_N"/>
    <property type="match status" value="1"/>
</dbReference>
<keyword evidence="3" id="KW-0804">Transcription</keyword>
<protein>
    <submittedName>
        <fullName evidence="6">TetR family transcriptional regulator</fullName>
    </submittedName>
</protein>
<dbReference type="InterPro" id="IPR001647">
    <property type="entry name" value="HTH_TetR"/>
</dbReference>